<reference evidence="2 3" key="1">
    <citation type="submission" date="2018-09" db="EMBL/GenBank/DDBJ databases">
        <title>Arachidicoccus sp. nov., a bacterium isolated from soil.</title>
        <authorList>
            <person name="Weon H.-Y."/>
            <person name="Kwon S.-W."/>
            <person name="Lee S.A."/>
        </authorList>
    </citation>
    <scope>NUCLEOTIDE SEQUENCE [LARGE SCALE GENOMIC DNA]</scope>
    <source>
        <strain evidence="2 3">KIS59-12</strain>
    </source>
</reference>
<dbReference type="Gene3D" id="3.30.565.60">
    <property type="match status" value="1"/>
</dbReference>
<dbReference type="PANTHER" id="PTHR30595">
    <property type="entry name" value="GLPR-RELATED TRANSCRIPTIONAL REPRESSOR"/>
    <property type="match status" value="1"/>
</dbReference>
<proteinExistence type="predicted"/>
<gene>
    <name evidence="2" type="ORF">D6B99_01405</name>
</gene>
<dbReference type="RefSeq" id="WP_119984365.1">
    <property type="nucleotide sequence ID" value="NZ_CP032489.1"/>
</dbReference>
<name>A0A386HLJ5_9BACT</name>
<keyword evidence="3" id="KW-1185">Reference proteome</keyword>
<protein>
    <submittedName>
        <fullName evidence="2">Transcriptional regulator</fullName>
    </submittedName>
</protein>
<dbReference type="AlphaFoldDB" id="A0A386HLJ5"/>
<evidence type="ECO:0000313" key="3">
    <source>
        <dbReference type="Proteomes" id="UP000266118"/>
    </source>
</evidence>
<dbReference type="KEGG" id="ark:D6B99_01405"/>
<organism evidence="2 3">
    <name type="scientific">Arachidicoccus soli</name>
    <dbReference type="NCBI Taxonomy" id="2341117"/>
    <lineage>
        <taxon>Bacteria</taxon>
        <taxon>Pseudomonadati</taxon>
        <taxon>Bacteroidota</taxon>
        <taxon>Chitinophagia</taxon>
        <taxon>Chitinophagales</taxon>
        <taxon>Chitinophagaceae</taxon>
        <taxon>Arachidicoccus</taxon>
    </lineage>
</organism>
<dbReference type="EMBL" id="CP032489">
    <property type="protein sequence ID" value="AYD46390.1"/>
    <property type="molecule type" value="Genomic_DNA"/>
</dbReference>
<sequence length="555" mass="64334">MDNQELINLIDELRALPKETEWVEFKLNTIKPNEKLGEYISGLSNAACVNNQSFAYLILGVDDNDHSIKGTTYNFKQQKQGNEDLEFWIRRYLSPSIRFEYFECQYGGHTKIEIFRILATIGEPTNFQNKAFIRLATSLTQLKDYPHYAKIIYNSQEDWSAKIIDKATIVALDESAIQKAKEKYKEKRVGKPFYSEIDNWSNALFLDRAKITIDGKITNTAIILLGKPESAHFISPSVAQITWKLDTDQKAYEHFGMPLFLTINDVLKQIRIVRHKFFPNNQLIATEVLNYDTEVILEGLNNCIAHQDYSYNSRIILTEKANKLVFENAGSFFEGKADDYLLGEKTPKNYRNKFLVEAMLNLNMIDSLGYGIFKMTKSQYHRYFPLPDYTKSKREEVVLEIYGNSIDENFSKLLIEYFNEINLSEVILLDKVQKTLPIKDEAAKLLKKKGFIEGRKPNYFISAQIAELTNQKAAYTRNMGLDKEVLMSFIVKHIENHGFATREEIDLLLLDKLLDYIDDKQRKKKIENILQEMKKDKIKNIGSRGFPKWVILGSD</sequence>
<dbReference type="Gene3D" id="3.30.950.30">
    <property type="entry name" value="Schlafen, AAA domain"/>
    <property type="match status" value="1"/>
</dbReference>
<evidence type="ECO:0000313" key="2">
    <source>
        <dbReference type="EMBL" id="AYD46390.1"/>
    </source>
</evidence>
<accession>A0A386HLJ5</accession>
<dbReference type="OrthoDB" id="9768354at2"/>
<dbReference type="Proteomes" id="UP000266118">
    <property type="component" value="Chromosome"/>
</dbReference>
<evidence type="ECO:0000259" key="1">
    <source>
        <dbReference type="Pfam" id="PF04326"/>
    </source>
</evidence>
<dbReference type="InterPro" id="IPR038475">
    <property type="entry name" value="RecG_C_sf"/>
</dbReference>
<dbReference type="Pfam" id="PF04326">
    <property type="entry name" value="SLFN_AlbA_2"/>
    <property type="match status" value="1"/>
</dbReference>
<dbReference type="PANTHER" id="PTHR30595:SF6">
    <property type="entry name" value="SCHLAFEN ALBA-2 DOMAIN-CONTAINING PROTEIN"/>
    <property type="match status" value="1"/>
</dbReference>
<dbReference type="InterPro" id="IPR038461">
    <property type="entry name" value="Schlafen_AlbA_2_dom_sf"/>
</dbReference>
<dbReference type="InterPro" id="IPR007421">
    <property type="entry name" value="Schlafen_AlbA_2_dom"/>
</dbReference>
<feature type="domain" description="Schlafen AlbA-2" evidence="1">
    <location>
        <begin position="19"/>
        <end position="139"/>
    </location>
</feature>